<keyword evidence="1" id="KW-0812">Transmembrane</keyword>
<organism evidence="2 3">
    <name type="scientific">Nesidiocoris tenuis</name>
    <dbReference type="NCBI Taxonomy" id="355587"/>
    <lineage>
        <taxon>Eukaryota</taxon>
        <taxon>Metazoa</taxon>
        <taxon>Ecdysozoa</taxon>
        <taxon>Arthropoda</taxon>
        <taxon>Hexapoda</taxon>
        <taxon>Insecta</taxon>
        <taxon>Pterygota</taxon>
        <taxon>Neoptera</taxon>
        <taxon>Paraneoptera</taxon>
        <taxon>Hemiptera</taxon>
        <taxon>Heteroptera</taxon>
        <taxon>Panheteroptera</taxon>
        <taxon>Cimicomorpha</taxon>
        <taxon>Miridae</taxon>
        <taxon>Dicyphina</taxon>
        <taxon>Nesidiocoris</taxon>
    </lineage>
</organism>
<keyword evidence="1" id="KW-1133">Transmembrane helix</keyword>
<keyword evidence="1" id="KW-0472">Membrane</keyword>
<keyword evidence="3" id="KW-1185">Reference proteome</keyword>
<gene>
    <name evidence="2" type="ORF">NTEN_LOCUS15334</name>
</gene>
<name>A0A6H5GZX4_9HEMI</name>
<evidence type="ECO:0000313" key="3">
    <source>
        <dbReference type="Proteomes" id="UP000479000"/>
    </source>
</evidence>
<dbReference type="AlphaFoldDB" id="A0A6H5GZX4"/>
<accession>A0A6H5GZX4</accession>
<dbReference type="Proteomes" id="UP000479000">
    <property type="component" value="Unassembled WGS sequence"/>
</dbReference>
<feature type="transmembrane region" description="Helical" evidence="1">
    <location>
        <begin position="15"/>
        <end position="34"/>
    </location>
</feature>
<feature type="non-terminal residue" evidence="2">
    <location>
        <position position="142"/>
    </location>
</feature>
<protein>
    <submittedName>
        <fullName evidence="2">Uncharacterized protein</fullName>
    </submittedName>
</protein>
<sequence length="142" mass="16322">MSAEFPLEKISHTKWITPLGHGFVALPSIFFQFVRQNSKMGTLETALRNSNVPKNSLEYWIGIKQPQQPVVNNFDDLARIVWIRSTLRCGRSGKRKIPPYNTLYFFLPKNSVFSGKCWQPKPCAERFPYTSAILSDSIKVQK</sequence>
<evidence type="ECO:0000313" key="2">
    <source>
        <dbReference type="EMBL" id="CAB0010288.1"/>
    </source>
</evidence>
<evidence type="ECO:0000256" key="1">
    <source>
        <dbReference type="SAM" id="Phobius"/>
    </source>
</evidence>
<dbReference type="EMBL" id="CADCXU010022961">
    <property type="protein sequence ID" value="CAB0010288.1"/>
    <property type="molecule type" value="Genomic_DNA"/>
</dbReference>
<proteinExistence type="predicted"/>
<reference evidence="2 3" key="1">
    <citation type="submission" date="2020-02" db="EMBL/GenBank/DDBJ databases">
        <authorList>
            <person name="Ferguson B K."/>
        </authorList>
    </citation>
    <scope>NUCLEOTIDE SEQUENCE [LARGE SCALE GENOMIC DNA]</scope>
</reference>